<dbReference type="SUPFAM" id="SSF57716">
    <property type="entry name" value="Glucocorticoid receptor-like (DNA-binding domain)"/>
    <property type="match status" value="1"/>
</dbReference>
<keyword evidence="3" id="KW-0687">Ribonucleoprotein</keyword>
<comment type="caution">
    <text evidence="3">The sequence shown here is derived from an EMBL/GenBank/DDBJ whole genome shotgun (WGS) entry which is preliminary data.</text>
</comment>
<accession>A0A2D6LPH0</accession>
<reference evidence="4" key="1">
    <citation type="submission" date="2017-09" db="EMBL/GenBank/DDBJ databases">
        <title>The Reconstruction of 2,631 Draft Metagenome-Assembled Genomes from the Global Oceans.</title>
        <authorList>
            <person name="Tully B.J."/>
            <person name="Graham E.D."/>
            <person name="Heidelberg J.F."/>
        </authorList>
    </citation>
    <scope>NUCLEOTIDE SEQUENCE [LARGE SCALE GENOMIC DNA]</scope>
</reference>
<evidence type="ECO:0000313" key="3">
    <source>
        <dbReference type="EMBL" id="MAG17998.1"/>
    </source>
</evidence>
<sequence length="68" mass="8027">MVKDHFTGEEIPKGTGHMYVKKDGTIYWFKNQKTEANFLKLKRSPGKTKWTNVYHKTKKIKLRSKGDQ</sequence>
<feature type="domain" description="Large ribosomal subunit protein eL24-related N-terminal" evidence="2">
    <location>
        <begin position="3"/>
        <end position="61"/>
    </location>
</feature>
<evidence type="ECO:0000256" key="1">
    <source>
        <dbReference type="ARBA" id="ARBA00005647"/>
    </source>
</evidence>
<dbReference type="InterPro" id="IPR000988">
    <property type="entry name" value="Ribosomal_eL24-rel_N"/>
</dbReference>
<name>A0A2D6LPH0_9ARCH</name>
<dbReference type="EMBL" id="NZBD01000004">
    <property type="protein sequence ID" value="MAG17998.1"/>
    <property type="molecule type" value="Genomic_DNA"/>
</dbReference>
<comment type="similarity">
    <text evidence="1">Belongs to the eukaryotic ribosomal protein eL24 family.</text>
</comment>
<dbReference type="GO" id="GO:0005840">
    <property type="term" value="C:ribosome"/>
    <property type="evidence" value="ECO:0007669"/>
    <property type="project" value="UniProtKB-KW"/>
</dbReference>
<dbReference type="AlphaFoldDB" id="A0A2D6LPH0"/>
<dbReference type="Pfam" id="PF01246">
    <property type="entry name" value="Ribosomal_L24e"/>
    <property type="match status" value="1"/>
</dbReference>
<evidence type="ECO:0000259" key="2">
    <source>
        <dbReference type="Pfam" id="PF01246"/>
    </source>
</evidence>
<dbReference type="Gene3D" id="2.30.170.20">
    <property type="entry name" value="Ribosomal protein L24e"/>
    <property type="match status" value="1"/>
</dbReference>
<dbReference type="Proteomes" id="UP000226712">
    <property type="component" value="Unassembled WGS sequence"/>
</dbReference>
<dbReference type="InterPro" id="IPR038630">
    <property type="entry name" value="L24e/L24_sf"/>
</dbReference>
<proteinExistence type="inferred from homology"/>
<keyword evidence="3" id="KW-0689">Ribosomal protein</keyword>
<organism evidence="3 4">
    <name type="scientific">Candidatus Iainarchaeum sp</name>
    <dbReference type="NCBI Taxonomy" id="3101447"/>
    <lineage>
        <taxon>Archaea</taxon>
        <taxon>Candidatus Iainarchaeota</taxon>
        <taxon>Candidatus Iainarchaeia</taxon>
        <taxon>Candidatus Iainarchaeales</taxon>
        <taxon>Candidatus Iainarchaeaceae</taxon>
        <taxon>Candidatus Iainarchaeum</taxon>
    </lineage>
</organism>
<evidence type="ECO:0000313" key="4">
    <source>
        <dbReference type="Proteomes" id="UP000226712"/>
    </source>
</evidence>
<protein>
    <submittedName>
        <fullName evidence="3">50S ribosomal protein L24e</fullName>
    </submittedName>
</protein>
<gene>
    <name evidence="3" type="ORF">CL944_00820</name>
</gene>